<feature type="region of interest" description="Disordered" evidence="10">
    <location>
        <begin position="194"/>
        <end position="251"/>
    </location>
</feature>
<dbReference type="Ensembl" id="ENSLCAT00010015581.1">
    <property type="protein sequence ID" value="ENSLCAP00010015261.1"/>
    <property type="gene ID" value="ENSLCAG00010007251.1"/>
</dbReference>
<dbReference type="AlphaFoldDB" id="A0A4W6CRZ3"/>
<dbReference type="SMART" id="SM01366">
    <property type="entry name" value="c-clamp"/>
    <property type="match status" value="1"/>
</dbReference>
<reference evidence="13" key="1">
    <citation type="submission" date="2015-09" db="EMBL/GenBank/DDBJ databases">
        <authorList>
            <person name="Sai Rama Sridatta P."/>
        </authorList>
    </citation>
    <scope>NUCLEOTIDE SEQUENCE [LARGE SCALE GENOMIC DNA]</scope>
</reference>
<dbReference type="GO" id="GO:0008270">
    <property type="term" value="F:zinc ion binding"/>
    <property type="evidence" value="ECO:0007669"/>
    <property type="project" value="UniProtKB-KW"/>
</dbReference>
<feature type="compositionally biased region" description="Pro residues" evidence="10">
    <location>
        <begin position="336"/>
        <end position="363"/>
    </location>
</feature>
<evidence type="ECO:0000313" key="13">
    <source>
        <dbReference type="Proteomes" id="UP000314980"/>
    </source>
</evidence>
<evidence type="ECO:0000256" key="1">
    <source>
        <dbReference type="ARBA" id="ARBA00004123"/>
    </source>
</evidence>
<reference evidence="12" key="3">
    <citation type="submission" date="2025-09" db="UniProtKB">
        <authorList>
            <consortium name="Ensembl"/>
        </authorList>
    </citation>
    <scope>IDENTIFICATION</scope>
</reference>
<feature type="region of interest" description="Disordered" evidence="10">
    <location>
        <begin position="326"/>
        <end position="395"/>
    </location>
</feature>
<protein>
    <submittedName>
        <fullName evidence="12">Zinc finger protein 395a</fullName>
    </submittedName>
</protein>
<organism evidence="12 13">
    <name type="scientific">Lates calcarifer</name>
    <name type="common">Barramundi</name>
    <name type="synonym">Holocentrus calcarifer</name>
    <dbReference type="NCBI Taxonomy" id="8187"/>
    <lineage>
        <taxon>Eukaryota</taxon>
        <taxon>Metazoa</taxon>
        <taxon>Chordata</taxon>
        <taxon>Craniata</taxon>
        <taxon>Vertebrata</taxon>
        <taxon>Euteleostomi</taxon>
        <taxon>Actinopterygii</taxon>
        <taxon>Neopterygii</taxon>
        <taxon>Teleostei</taxon>
        <taxon>Neoteleostei</taxon>
        <taxon>Acanthomorphata</taxon>
        <taxon>Carangaria</taxon>
        <taxon>Carangaria incertae sedis</taxon>
        <taxon>Centropomidae</taxon>
        <taxon>Lates</taxon>
    </lineage>
</organism>
<reference evidence="12" key="2">
    <citation type="submission" date="2025-08" db="UniProtKB">
        <authorList>
            <consortium name="Ensembl"/>
        </authorList>
    </citation>
    <scope>IDENTIFICATION</scope>
</reference>
<dbReference type="FunCoup" id="A0A4W6CRZ3">
    <property type="interactions" value="606"/>
</dbReference>
<evidence type="ECO:0000256" key="7">
    <source>
        <dbReference type="ARBA" id="ARBA00023163"/>
    </source>
</evidence>
<evidence type="ECO:0000256" key="10">
    <source>
        <dbReference type="SAM" id="MobiDB-lite"/>
    </source>
</evidence>
<feature type="domain" description="C2H2-type" evidence="11">
    <location>
        <begin position="277"/>
        <end position="302"/>
    </location>
</feature>
<dbReference type="GO" id="GO:0005634">
    <property type="term" value="C:nucleus"/>
    <property type="evidence" value="ECO:0007669"/>
    <property type="project" value="UniProtKB-SubCell"/>
</dbReference>
<dbReference type="InterPro" id="IPR013087">
    <property type="entry name" value="Znf_C2H2_type"/>
</dbReference>
<evidence type="ECO:0000256" key="9">
    <source>
        <dbReference type="PROSITE-ProRule" id="PRU00042"/>
    </source>
</evidence>
<proteinExistence type="predicted"/>
<dbReference type="STRING" id="8187.ENSLCAP00010015261"/>
<comment type="subcellular location">
    <subcellularLocation>
        <location evidence="1">Nucleus</location>
    </subcellularLocation>
</comment>
<dbReference type="GeneTree" id="ENSGT00940000157136"/>
<keyword evidence="6" id="KW-0238">DNA-binding</keyword>
<keyword evidence="2" id="KW-0479">Metal-binding</keyword>
<dbReference type="PANTHER" id="PTHR13006:SF6">
    <property type="entry name" value="ZINC FINGER PROTEIN 395"/>
    <property type="match status" value="1"/>
</dbReference>
<evidence type="ECO:0000256" key="3">
    <source>
        <dbReference type="ARBA" id="ARBA00022771"/>
    </source>
</evidence>
<evidence type="ECO:0000256" key="5">
    <source>
        <dbReference type="ARBA" id="ARBA00023015"/>
    </source>
</evidence>
<evidence type="ECO:0000256" key="2">
    <source>
        <dbReference type="ARBA" id="ARBA00022723"/>
    </source>
</evidence>
<dbReference type="GO" id="GO:0003700">
    <property type="term" value="F:DNA-binding transcription factor activity"/>
    <property type="evidence" value="ECO:0007669"/>
    <property type="project" value="TreeGrafter"/>
</dbReference>
<keyword evidence="3 9" id="KW-0863">Zinc-finger</keyword>
<dbReference type="InterPro" id="IPR052253">
    <property type="entry name" value="CR1/CR2-DNA-binding_regulator"/>
</dbReference>
<dbReference type="PROSITE" id="PS50157">
    <property type="entry name" value="ZINC_FINGER_C2H2_2"/>
    <property type="match status" value="1"/>
</dbReference>
<evidence type="ECO:0000256" key="6">
    <source>
        <dbReference type="ARBA" id="ARBA00023125"/>
    </source>
</evidence>
<dbReference type="PANTHER" id="PTHR13006">
    <property type="entry name" value="PAPILLOMAVIRUS REGULATORY FACTOR PRF-1"/>
    <property type="match status" value="1"/>
</dbReference>
<keyword evidence="4" id="KW-0862">Zinc</keyword>
<keyword evidence="7" id="KW-0804">Transcription</keyword>
<dbReference type="GO" id="GO:0006357">
    <property type="term" value="P:regulation of transcription by RNA polymerase II"/>
    <property type="evidence" value="ECO:0007669"/>
    <property type="project" value="TreeGrafter"/>
</dbReference>
<accession>A0A4W6CRZ3</accession>
<keyword evidence="13" id="KW-1185">Reference proteome</keyword>
<feature type="compositionally biased region" description="Low complexity" evidence="10">
    <location>
        <begin position="369"/>
        <end position="378"/>
    </location>
</feature>
<keyword evidence="5" id="KW-0805">Transcription regulation</keyword>
<evidence type="ECO:0000313" key="12">
    <source>
        <dbReference type="Ensembl" id="ENSLCAP00010015261.1"/>
    </source>
</evidence>
<dbReference type="PROSITE" id="PS00028">
    <property type="entry name" value="ZINC_FINGER_C2H2_1"/>
    <property type="match status" value="1"/>
</dbReference>
<name>A0A4W6CRZ3_LATCA</name>
<evidence type="ECO:0000256" key="8">
    <source>
        <dbReference type="ARBA" id="ARBA00023242"/>
    </source>
</evidence>
<keyword evidence="8" id="KW-0539">Nucleus</keyword>
<dbReference type="InParanoid" id="A0A4W6CRZ3"/>
<evidence type="ECO:0000259" key="11">
    <source>
        <dbReference type="PROSITE" id="PS50157"/>
    </source>
</evidence>
<sequence length="516" mass="56282">MQTPVQVLCVSPSSLMVFRLTAAAHTHSQLPLNSSGHIQTHWNYCCCCCCCCCCCVGASDFAGMLPKTRLGKRSPLGALVSSTCPAAGTHMHPETGETGVIMATAAGQQPFNRVKAHPGLKVYFQCGRAGESPGAVDQLDLMQSNVSYVPPSGCRSVSSCIDVPRSQRSPQEVDMDELMAAMVLSSLSCSPLLHSPTNPDTTAPPMDCGGGELSDSGSSGYWSVGRANGSPAPSPPIAEPDVSPASPPDEGLDMELEQVLFDEPAPRKRRNSVKVAYKCLWPTCGKVLTSVVGIKRHIRTTHLCRGGEHERCSRSEEDFYYTEITQKDHHHQHQSPPHPLPPSPARSSPSPPPCPPPPSPPSPTCGALSRSAPSSSDSFLQVQSEHSYQAPPPTHVVSTAVPSTASCRWTAPPTTCHSRQGLSFRVRSVSVGEQWLQHQSSPCRSVFTCTHIPMLLFWEWETWESYFMMLTVVNLSFSLRRIRGEAKKCRKVYGIEHRDQWCTACRWKKACQRFLD</sequence>
<evidence type="ECO:0000256" key="4">
    <source>
        <dbReference type="ARBA" id="ARBA00022833"/>
    </source>
</evidence>
<dbReference type="Proteomes" id="UP000314980">
    <property type="component" value="Unassembled WGS sequence"/>
</dbReference>
<dbReference type="GO" id="GO:0000978">
    <property type="term" value="F:RNA polymerase II cis-regulatory region sequence-specific DNA binding"/>
    <property type="evidence" value="ECO:0007669"/>
    <property type="project" value="TreeGrafter"/>
</dbReference>